<reference evidence="4 5" key="1">
    <citation type="submission" date="2022-07" db="EMBL/GenBank/DDBJ databases">
        <title>Genome-wide signatures of adaptation to extreme environments.</title>
        <authorList>
            <person name="Cho C.H."/>
            <person name="Yoon H.S."/>
        </authorList>
    </citation>
    <scope>NUCLEOTIDE SEQUENCE [LARGE SCALE GENOMIC DNA]</scope>
    <source>
        <strain evidence="4 5">108.79 E11</strain>
    </source>
</reference>
<dbReference type="Proteomes" id="UP001300502">
    <property type="component" value="Unassembled WGS sequence"/>
</dbReference>
<dbReference type="NCBIfam" id="TIGR03317">
    <property type="entry name" value="ygfZ_signature"/>
    <property type="match status" value="1"/>
</dbReference>
<dbReference type="EMBL" id="JANCYU010000034">
    <property type="protein sequence ID" value="KAK4525873.1"/>
    <property type="molecule type" value="Genomic_DNA"/>
</dbReference>
<evidence type="ECO:0000313" key="4">
    <source>
        <dbReference type="EMBL" id="KAK4525873.1"/>
    </source>
</evidence>
<evidence type="ECO:0000313" key="5">
    <source>
        <dbReference type="Proteomes" id="UP001300502"/>
    </source>
</evidence>
<accession>A0AAV9IET1</accession>
<organism evidence="4 5">
    <name type="scientific">Galdieria yellowstonensis</name>
    <dbReference type="NCBI Taxonomy" id="3028027"/>
    <lineage>
        <taxon>Eukaryota</taxon>
        <taxon>Rhodophyta</taxon>
        <taxon>Bangiophyceae</taxon>
        <taxon>Galdieriales</taxon>
        <taxon>Galdieriaceae</taxon>
        <taxon>Galdieria</taxon>
    </lineage>
</organism>
<gene>
    <name evidence="4" type="ORF">GAYE_SCF17G3782</name>
</gene>
<comment type="subcellular location">
    <subcellularLocation>
        <location evidence="1">Mitochondrion</location>
    </subcellularLocation>
</comment>
<dbReference type="InterPro" id="IPR017703">
    <property type="entry name" value="YgfZ/GCV_T_CS"/>
</dbReference>
<comment type="caution">
    <text evidence="4">The sequence shown here is derived from an EMBL/GenBank/DDBJ whole genome shotgun (WGS) entry which is preliminary data.</text>
</comment>
<dbReference type="GO" id="GO:0005759">
    <property type="term" value="C:mitochondrial matrix"/>
    <property type="evidence" value="ECO:0007669"/>
    <property type="project" value="TreeGrafter"/>
</dbReference>
<keyword evidence="5" id="KW-1185">Reference proteome</keyword>
<name>A0AAV9IET1_9RHOD</name>
<evidence type="ECO:0008006" key="6">
    <source>
        <dbReference type="Google" id="ProtNLM"/>
    </source>
</evidence>
<dbReference type="InterPro" id="IPR045179">
    <property type="entry name" value="YgfZ/GcvT"/>
</dbReference>
<protein>
    <recommendedName>
        <fullName evidence="6">Aminomethyltransferase folate-binding domain-containing protein</fullName>
    </recommendedName>
</protein>
<keyword evidence="2" id="KW-0809">Transit peptide</keyword>
<evidence type="ECO:0000256" key="2">
    <source>
        <dbReference type="ARBA" id="ARBA00022946"/>
    </source>
</evidence>
<dbReference type="PANTHER" id="PTHR22602">
    <property type="entry name" value="TRANSFERASE CAF17, MITOCHONDRIAL-RELATED"/>
    <property type="match status" value="1"/>
</dbReference>
<evidence type="ECO:0000256" key="3">
    <source>
        <dbReference type="ARBA" id="ARBA00023128"/>
    </source>
</evidence>
<proteinExistence type="predicted"/>
<dbReference type="Gene3D" id="3.30.1360.120">
    <property type="entry name" value="Probable tRNA modification gtpase trme, domain 1"/>
    <property type="match status" value="2"/>
</dbReference>
<dbReference type="AlphaFoldDB" id="A0AAV9IET1"/>
<keyword evidence="3" id="KW-0496">Mitochondrion</keyword>
<dbReference type="PANTHER" id="PTHR22602:SF0">
    <property type="entry name" value="TRANSFERASE CAF17, MITOCHONDRIAL-RELATED"/>
    <property type="match status" value="1"/>
</dbReference>
<evidence type="ECO:0000256" key="1">
    <source>
        <dbReference type="ARBA" id="ARBA00004173"/>
    </source>
</evidence>
<dbReference type="InterPro" id="IPR027266">
    <property type="entry name" value="TrmE/GcvT-like"/>
</dbReference>
<dbReference type="GO" id="GO:0016226">
    <property type="term" value="P:iron-sulfur cluster assembly"/>
    <property type="evidence" value="ECO:0007669"/>
    <property type="project" value="TreeGrafter"/>
</dbReference>
<dbReference type="SUPFAM" id="SSF103025">
    <property type="entry name" value="Folate-binding domain"/>
    <property type="match status" value="1"/>
</dbReference>
<sequence length="365" mass="40796">MSLGKTSRFVTQLHNRYLLKLSGKDTTKFLQGLVTQDVELLAKQSPKPTLSYTGLLNKRGRLINEGFLAPLSESCEDWLLDVHPETGPELVQHLKLFRLRSRVDISIVSDSYSVWVAPGFQHIEQVIADLIPEKPIVCSLDPRVGRLGLRFYTPFSKSHNLEENEERYHLWRMIYGIPEGGRDYSFLHSLLFEANLDYLNGISFSKGCYLGQETAARVKYTGVVRKRIVPVVFSKTENQAIQIAEAMNRFYESPPCSDGDVTCPILQAKVDNSFVGIDNSNAVVHSQLFAPSNPKAVGKVTSCSSYPIGLARVELASAFPNVSSAIGIPLKLEQSEMYAVALKPFWWPREDIEQSPKATQSEQGA</sequence>